<comment type="subcellular location">
    <subcellularLocation>
        <location evidence="1">Cytoplasm</location>
    </subcellularLocation>
</comment>
<dbReference type="SMART" id="SM00529">
    <property type="entry name" value="HTH_DTXR"/>
    <property type="match status" value="1"/>
</dbReference>
<sequence>MHERNFFTFTEYMKKEDQLLSAAMEDYVEMIYRLSRETGFIRINELASALNIKPPSATKMVQKLAELKLLNYEKYNIITLEPKGARLGRALLKRHTTLEEFLKLLGVPRTILLDEVEKIEHTISPGTVKKIEYLVKYLKNHQEILEDIFKK</sequence>
<feature type="domain" description="HTH dtxR-type" evidence="12">
    <location>
        <begin position="20"/>
        <end position="81"/>
    </location>
</feature>
<keyword evidence="5" id="KW-0678">Repressor</keyword>
<dbReference type="SUPFAM" id="SSF46785">
    <property type="entry name" value="Winged helix' DNA-binding domain"/>
    <property type="match status" value="1"/>
</dbReference>
<dbReference type="RefSeq" id="WP_120766411.1">
    <property type="nucleotide sequence ID" value="NZ_CP033169.1"/>
</dbReference>
<gene>
    <name evidence="13" type="primary">mntR</name>
    <name evidence="13" type="ORF">D2962_12870</name>
</gene>
<evidence type="ECO:0000256" key="3">
    <source>
        <dbReference type="ARBA" id="ARBA00011738"/>
    </source>
</evidence>
<evidence type="ECO:0000256" key="6">
    <source>
        <dbReference type="ARBA" id="ARBA00023015"/>
    </source>
</evidence>
<dbReference type="Proteomes" id="UP000280960">
    <property type="component" value="Chromosome"/>
</dbReference>
<evidence type="ECO:0000313" key="13">
    <source>
        <dbReference type="EMBL" id="AYO31370.1"/>
    </source>
</evidence>
<dbReference type="PANTHER" id="PTHR33238">
    <property type="entry name" value="IRON (METAL) DEPENDENT REPRESSOR, DTXR FAMILY"/>
    <property type="match status" value="1"/>
</dbReference>
<dbReference type="PANTHER" id="PTHR33238:SF11">
    <property type="entry name" value="TRANSCRIPTIONAL REGULATOR MNTR"/>
    <property type="match status" value="1"/>
</dbReference>
<dbReference type="SUPFAM" id="SSF47979">
    <property type="entry name" value="Iron-dependent repressor protein, dimerization domain"/>
    <property type="match status" value="1"/>
</dbReference>
<dbReference type="GO" id="GO:0003700">
    <property type="term" value="F:DNA-binding transcription factor activity"/>
    <property type="evidence" value="ECO:0007669"/>
    <property type="project" value="InterPro"/>
</dbReference>
<keyword evidence="9" id="KW-0804">Transcription</keyword>
<comment type="similarity">
    <text evidence="2">Belongs to the DtxR/MntR family.</text>
</comment>
<keyword evidence="10" id="KW-0464">Manganese</keyword>
<evidence type="ECO:0000256" key="8">
    <source>
        <dbReference type="ARBA" id="ARBA00023159"/>
    </source>
</evidence>
<reference evidence="13 14" key="1">
    <citation type="submission" date="2018-10" db="EMBL/GenBank/DDBJ databases">
        <authorList>
            <person name="Zhang X."/>
        </authorList>
    </citation>
    <scope>NUCLEOTIDE SEQUENCE [LARGE SCALE GENOMIC DNA]</scope>
    <source>
        <strain evidence="13 14">SK-G1</strain>
    </source>
</reference>
<evidence type="ECO:0000256" key="10">
    <source>
        <dbReference type="ARBA" id="ARBA00023211"/>
    </source>
</evidence>
<dbReference type="InterPro" id="IPR022687">
    <property type="entry name" value="HTH_DTXR"/>
</dbReference>
<dbReference type="KEGG" id="bacg:D2962_12870"/>
<evidence type="ECO:0000256" key="5">
    <source>
        <dbReference type="ARBA" id="ARBA00022491"/>
    </source>
</evidence>
<evidence type="ECO:0000256" key="7">
    <source>
        <dbReference type="ARBA" id="ARBA00023125"/>
    </source>
</evidence>
<keyword evidence="7" id="KW-0238">DNA-binding</keyword>
<dbReference type="Pfam" id="PF01325">
    <property type="entry name" value="Fe_dep_repress"/>
    <property type="match status" value="1"/>
</dbReference>
<dbReference type="PROSITE" id="PS50944">
    <property type="entry name" value="HTH_DTXR"/>
    <property type="match status" value="1"/>
</dbReference>
<keyword evidence="14" id="KW-1185">Reference proteome</keyword>
<organism evidence="13 14">
    <name type="scientific">Biomaibacter acetigenes</name>
    <dbReference type="NCBI Taxonomy" id="2316383"/>
    <lineage>
        <taxon>Bacteria</taxon>
        <taxon>Bacillati</taxon>
        <taxon>Bacillota</taxon>
        <taxon>Clostridia</taxon>
        <taxon>Thermosediminibacterales</taxon>
        <taxon>Tepidanaerobacteraceae</taxon>
        <taxon>Biomaibacter</taxon>
    </lineage>
</organism>
<dbReference type="InterPro" id="IPR001367">
    <property type="entry name" value="Fe_dep_repressor"/>
</dbReference>
<dbReference type="Gene3D" id="1.10.60.10">
    <property type="entry name" value="Iron dependent repressor, metal binding and dimerisation domain"/>
    <property type="match status" value="1"/>
</dbReference>
<dbReference type="InterPro" id="IPR036388">
    <property type="entry name" value="WH-like_DNA-bd_sf"/>
</dbReference>
<dbReference type="InterPro" id="IPR036390">
    <property type="entry name" value="WH_DNA-bd_sf"/>
</dbReference>
<dbReference type="GO" id="GO:0046983">
    <property type="term" value="F:protein dimerization activity"/>
    <property type="evidence" value="ECO:0007669"/>
    <property type="project" value="InterPro"/>
</dbReference>
<evidence type="ECO:0000256" key="11">
    <source>
        <dbReference type="ARBA" id="ARBA00032593"/>
    </source>
</evidence>
<comment type="subunit">
    <text evidence="3">Homodimer.</text>
</comment>
<evidence type="ECO:0000256" key="2">
    <source>
        <dbReference type="ARBA" id="ARBA00007871"/>
    </source>
</evidence>
<evidence type="ECO:0000256" key="9">
    <source>
        <dbReference type="ARBA" id="ARBA00023163"/>
    </source>
</evidence>
<name>A0A3G2R7E7_9FIRM</name>
<proteinExistence type="inferred from homology"/>
<dbReference type="GO" id="GO:0046914">
    <property type="term" value="F:transition metal ion binding"/>
    <property type="evidence" value="ECO:0007669"/>
    <property type="project" value="InterPro"/>
</dbReference>
<dbReference type="Gene3D" id="1.10.10.10">
    <property type="entry name" value="Winged helix-like DNA-binding domain superfamily/Winged helix DNA-binding domain"/>
    <property type="match status" value="1"/>
</dbReference>
<dbReference type="GO" id="GO:0003677">
    <property type="term" value="F:DNA binding"/>
    <property type="evidence" value="ECO:0007669"/>
    <property type="project" value="UniProtKB-KW"/>
</dbReference>
<keyword evidence="6" id="KW-0805">Transcription regulation</keyword>
<evidence type="ECO:0000256" key="1">
    <source>
        <dbReference type="ARBA" id="ARBA00004496"/>
    </source>
</evidence>
<dbReference type="GO" id="GO:0005737">
    <property type="term" value="C:cytoplasm"/>
    <property type="evidence" value="ECO:0007669"/>
    <property type="project" value="UniProtKB-SubCell"/>
</dbReference>
<dbReference type="Pfam" id="PF02742">
    <property type="entry name" value="Fe_dep_repr_C"/>
    <property type="match status" value="1"/>
</dbReference>
<dbReference type="NCBIfam" id="NF003025">
    <property type="entry name" value="PRK03902.1"/>
    <property type="match status" value="1"/>
</dbReference>
<protein>
    <recommendedName>
        <fullName evidence="11">Manganese transport regulator</fullName>
    </recommendedName>
</protein>
<evidence type="ECO:0000259" key="12">
    <source>
        <dbReference type="PROSITE" id="PS50944"/>
    </source>
</evidence>
<dbReference type="EMBL" id="CP033169">
    <property type="protein sequence ID" value="AYO31370.1"/>
    <property type="molecule type" value="Genomic_DNA"/>
</dbReference>
<dbReference type="InterPro" id="IPR022689">
    <property type="entry name" value="Iron_dep_repressor"/>
</dbReference>
<accession>A0A3G2R7E7</accession>
<evidence type="ECO:0000313" key="14">
    <source>
        <dbReference type="Proteomes" id="UP000280960"/>
    </source>
</evidence>
<keyword evidence="8" id="KW-0010">Activator</keyword>
<dbReference type="InterPro" id="IPR036421">
    <property type="entry name" value="Fe_dep_repressor_sf"/>
</dbReference>
<dbReference type="InterPro" id="IPR050536">
    <property type="entry name" value="DtxR_MntR_Metal-Reg"/>
</dbReference>
<evidence type="ECO:0000256" key="4">
    <source>
        <dbReference type="ARBA" id="ARBA00022490"/>
    </source>
</evidence>
<keyword evidence="4" id="KW-0963">Cytoplasm</keyword>
<dbReference type="AlphaFoldDB" id="A0A3G2R7E7"/>